<dbReference type="EMBL" id="FMZX01000006">
    <property type="protein sequence ID" value="SDD28800.1"/>
    <property type="molecule type" value="Genomic_DNA"/>
</dbReference>
<evidence type="ECO:0000259" key="3">
    <source>
        <dbReference type="Pfam" id="PF07885"/>
    </source>
</evidence>
<keyword evidence="2" id="KW-0812">Transmembrane</keyword>
<keyword evidence="2" id="KW-1133">Transmembrane helix</keyword>
<feature type="domain" description="Potassium channel" evidence="3">
    <location>
        <begin position="225"/>
        <end position="287"/>
    </location>
</feature>
<evidence type="ECO:0000313" key="4">
    <source>
        <dbReference type="EMBL" id="SDD28800.1"/>
    </source>
</evidence>
<dbReference type="Pfam" id="PF07885">
    <property type="entry name" value="Ion_trans_2"/>
    <property type="match status" value="1"/>
</dbReference>
<dbReference type="InterPro" id="IPR013099">
    <property type="entry name" value="K_chnl_dom"/>
</dbReference>
<dbReference type="STRING" id="938405.SAMN02927895_03297"/>
<dbReference type="Proteomes" id="UP000198925">
    <property type="component" value="Unassembled WGS sequence"/>
</dbReference>
<feature type="transmembrane region" description="Helical" evidence="2">
    <location>
        <begin position="129"/>
        <end position="147"/>
    </location>
</feature>
<keyword evidence="5" id="KW-1185">Reference proteome</keyword>
<feature type="transmembrane region" description="Helical" evidence="2">
    <location>
        <begin position="88"/>
        <end position="108"/>
    </location>
</feature>
<sequence length="325" mass="34122">MPERQPRGYLGAIGLSLGLMLLVAGGVADRGGTFPLVLLGTSALAIGALYRLFPHGPHFALGTTNALAMYACLYVVIGRAAFPDAPDWARAIGFVLPIATFVLACWLRRADLSAWAQEEEAADLAHLPSFARWLAVIGVVGVISLSLPVNRLPAAGQGAALIAAMAAIAAVSAVTVGDVVRLLVDIAVIFRAVTRRLSRLAVPIAAYSSLWALLTVVFGCLYRIADGLSKGPLFTSTHGSIRIDFSDALHFSVVTLSTVGYGDIIPADDGIRLLASIQMLLAQLLLLFGFIEIMRGSRAGMPEGAPASNPPLAREEATRRAVAGE</sequence>
<dbReference type="AlphaFoldDB" id="A0A1G6TIB2"/>
<feature type="transmembrane region" description="Helical" evidence="2">
    <location>
        <begin position="34"/>
        <end position="53"/>
    </location>
</feature>
<reference evidence="4 5" key="1">
    <citation type="submission" date="2016-10" db="EMBL/GenBank/DDBJ databases">
        <authorList>
            <person name="de Groot N.N."/>
        </authorList>
    </citation>
    <scope>NUCLEOTIDE SEQUENCE [LARGE SCALE GENOMIC DNA]</scope>
    <source>
        <strain evidence="4 5">CPCC 100156</strain>
    </source>
</reference>
<organism evidence="4 5">
    <name type="scientific">Belnapia rosea</name>
    <dbReference type="NCBI Taxonomy" id="938405"/>
    <lineage>
        <taxon>Bacteria</taxon>
        <taxon>Pseudomonadati</taxon>
        <taxon>Pseudomonadota</taxon>
        <taxon>Alphaproteobacteria</taxon>
        <taxon>Acetobacterales</taxon>
        <taxon>Roseomonadaceae</taxon>
        <taxon>Belnapia</taxon>
    </lineage>
</organism>
<feature type="transmembrane region" description="Helical" evidence="2">
    <location>
        <begin position="65"/>
        <end position="82"/>
    </location>
</feature>
<evidence type="ECO:0000256" key="1">
    <source>
        <dbReference type="SAM" id="MobiDB-lite"/>
    </source>
</evidence>
<feature type="transmembrane region" description="Helical" evidence="2">
    <location>
        <begin position="204"/>
        <end position="225"/>
    </location>
</feature>
<name>A0A1G6TIB2_9PROT</name>
<feature type="transmembrane region" description="Helical" evidence="2">
    <location>
        <begin position="9"/>
        <end position="28"/>
    </location>
</feature>
<evidence type="ECO:0000313" key="5">
    <source>
        <dbReference type="Proteomes" id="UP000198925"/>
    </source>
</evidence>
<dbReference type="SUPFAM" id="SSF81324">
    <property type="entry name" value="Voltage-gated potassium channels"/>
    <property type="match status" value="1"/>
</dbReference>
<protein>
    <submittedName>
        <fullName evidence="4">Ion channel</fullName>
    </submittedName>
</protein>
<feature type="transmembrane region" description="Helical" evidence="2">
    <location>
        <begin position="159"/>
        <end position="184"/>
    </location>
</feature>
<gene>
    <name evidence="4" type="ORF">SAMN04487779_100683</name>
</gene>
<accession>A0A1G6TIB2</accession>
<feature type="region of interest" description="Disordered" evidence="1">
    <location>
        <begin position="302"/>
        <end position="325"/>
    </location>
</feature>
<dbReference type="Gene3D" id="1.10.287.70">
    <property type="match status" value="1"/>
</dbReference>
<feature type="transmembrane region" description="Helical" evidence="2">
    <location>
        <begin position="271"/>
        <end position="291"/>
    </location>
</feature>
<dbReference type="RefSeq" id="WP_090663550.1">
    <property type="nucleotide sequence ID" value="NZ_FMZX01000006.1"/>
</dbReference>
<evidence type="ECO:0000256" key="2">
    <source>
        <dbReference type="SAM" id="Phobius"/>
    </source>
</evidence>
<keyword evidence="2" id="KW-0472">Membrane</keyword>
<proteinExistence type="predicted"/>